<dbReference type="AlphaFoldDB" id="X1FXZ9"/>
<evidence type="ECO:0000313" key="1">
    <source>
        <dbReference type="EMBL" id="GAH49877.1"/>
    </source>
</evidence>
<dbReference type="EMBL" id="BARU01021837">
    <property type="protein sequence ID" value="GAH49877.1"/>
    <property type="molecule type" value="Genomic_DNA"/>
</dbReference>
<reference evidence="1" key="1">
    <citation type="journal article" date="2014" name="Front. Microbiol.">
        <title>High frequency of phylogenetically diverse reductive dehalogenase-homologous genes in deep subseafloor sedimentary metagenomes.</title>
        <authorList>
            <person name="Kawai M."/>
            <person name="Futagami T."/>
            <person name="Toyoda A."/>
            <person name="Takaki Y."/>
            <person name="Nishi S."/>
            <person name="Hori S."/>
            <person name="Arai W."/>
            <person name="Tsubouchi T."/>
            <person name="Morono Y."/>
            <person name="Uchiyama I."/>
            <person name="Ito T."/>
            <person name="Fujiyama A."/>
            <person name="Inagaki F."/>
            <person name="Takami H."/>
        </authorList>
    </citation>
    <scope>NUCLEOTIDE SEQUENCE</scope>
    <source>
        <strain evidence="1">Expedition CK06-06</strain>
    </source>
</reference>
<name>X1FXZ9_9ZZZZ</name>
<protein>
    <submittedName>
        <fullName evidence="1">Uncharacterized protein</fullName>
    </submittedName>
</protein>
<accession>X1FXZ9</accession>
<sequence>MPNPIADFPWEKTWVNATNPVHVGKCVLHTVVLNACTVLGVVTVYDALDATDATLIVASYSLLGASISFQGITFTYDCEMKNGIYVDFTGNFAGNLTVTYK</sequence>
<comment type="caution">
    <text evidence="1">The sequence shown here is derived from an EMBL/GenBank/DDBJ whole genome shotgun (WGS) entry which is preliminary data.</text>
</comment>
<gene>
    <name evidence="1" type="ORF">S03H2_35665</name>
</gene>
<proteinExistence type="predicted"/>
<organism evidence="1">
    <name type="scientific">marine sediment metagenome</name>
    <dbReference type="NCBI Taxonomy" id="412755"/>
    <lineage>
        <taxon>unclassified sequences</taxon>
        <taxon>metagenomes</taxon>
        <taxon>ecological metagenomes</taxon>
    </lineage>
</organism>